<feature type="non-terminal residue" evidence="1">
    <location>
        <position position="64"/>
    </location>
</feature>
<gene>
    <name evidence="1" type="ORF">RhiirA4_295229</name>
</gene>
<organism evidence="1 2">
    <name type="scientific">Rhizophagus irregularis</name>
    <dbReference type="NCBI Taxonomy" id="588596"/>
    <lineage>
        <taxon>Eukaryota</taxon>
        <taxon>Fungi</taxon>
        <taxon>Fungi incertae sedis</taxon>
        <taxon>Mucoromycota</taxon>
        <taxon>Glomeromycotina</taxon>
        <taxon>Glomeromycetes</taxon>
        <taxon>Glomerales</taxon>
        <taxon>Glomeraceae</taxon>
        <taxon>Rhizophagus</taxon>
    </lineage>
</organism>
<evidence type="ECO:0000313" key="2">
    <source>
        <dbReference type="Proteomes" id="UP000234323"/>
    </source>
</evidence>
<dbReference type="EMBL" id="LLXI01003481">
    <property type="protein sequence ID" value="PKY59309.1"/>
    <property type="molecule type" value="Genomic_DNA"/>
</dbReference>
<proteinExistence type="predicted"/>
<dbReference type="Proteomes" id="UP000234323">
    <property type="component" value="Unassembled WGS sequence"/>
</dbReference>
<protein>
    <submittedName>
        <fullName evidence="1">Uncharacterized protein</fullName>
    </submittedName>
</protein>
<evidence type="ECO:0000313" key="1">
    <source>
        <dbReference type="EMBL" id="PKY59309.1"/>
    </source>
</evidence>
<sequence length="64" mass="7465">NLCLLCTDLIRIAVFNKDAIDFYNMKCMLRFQVIEQHITFYLTTLLYDALYVMAEVGHVNVPCC</sequence>
<name>A0A2I1HKA6_9GLOM</name>
<accession>A0A2I1HKA6</accession>
<comment type="caution">
    <text evidence="1">The sequence shown here is derived from an EMBL/GenBank/DDBJ whole genome shotgun (WGS) entry which is preliminary data.</text>
</comment>
<reference evidence="1 2" key="1">
    <citation type="submission" date="2015-10" db="EMBL/GenBank/DDBJ databases">
        <title>Genome analyses suggest a sexual origin of heterokaryosis in a supposedly ancient asexual fungus.</title>
        <authorList>
            <person name="Ropars J."/>
            <person name="Sedzielewska K."/>
            <person name="Noel J."/>
            <person name="Charron P."/>
            <person name="Farinelli L."/>
            <person name="Marton T."/>
            <person name="Kruger M."/>
            <person name="Pelin A."/>
            <person name="Brachmann A."/>
            <person name="Corradi N."/>
        </authorList>
    </citation>
    <scope>NUCLEOTIDE SEQUENCE [LARGE SCALE GENOMIC DNA]</scope>
    <source>
        <strain evidence="1 2">A4</strain>
    </source>
</reference>
<dbReference type="AlphaFoldDB" id="A0A2I1HKA6"/>
<feature type="non-terminal residue" evidence="1">
    <location>
        <position position="1"/>
    </location>
</feature>
<keyword evidence="2" id="KW-1185">Reference proteome</keyword>